<comment type="similarity">
    <text evidence="2 8">Belongs to the ammonia transporter channel (TC 1.A.11.2) family.</text>
</comment>
<feature type="transmembrane region" description="Helical" evidence="8">
    <location>
        <begin position="65"/>
        <end position="87"/>
    </location>
</feature>
<name>A0A433X7V2_9HYPH</name>
<evidence type="ECO:0000256" key="6">
    <source>
        <dbReference type="ARBA" id="ARBA00023136"/>
    </source>
</evidence>
<keyword evidence="7 8" id="KW-0924">Ammonia transport</keyword>
<sequence>MTALAKFTSPVGRRLSSLALAGLALPLLGLAARAQDALGTAAEPANAAAEAAAEIVTATVDKGDVAWMLVSTMVVILMTIPGLALFYGGLVRSKNILSVLTQVFAGFAMIALLWVAYGYSLAFAGPTEGGLSAFIGDFSRLFLAGITPDSVVDTFTEGVQIPELVFVVFQLTFACITATLIVGGIAERMKFGALMAFLAIWFTFSYLPIAHMVWSGPGLLFGLGALDFAGGTVVHINSGIAALVAAIVLGPRAGFMKEPIAPHNLTFTFVGACLLWVGWFGFNAGSNLEANGLTAQAFLNTITAPAAGALAWALAERVTRGHASALGAVSGAVAGLVAITPAAGLSGTAGAMALGAVASLACVWAVVTLKPMLRYDDSLDVFGIHGVGGIVGALGTAIVAAPALGGYGPAEGYAIGGQFVIQAIGVGIAIVWSGVVTYVALLIVKAIFGGLRVPESAESDGLDLATHGERAYNA</sequence>
<keyword evidence="5 8" id="KW-1133">Transmembrane helix</keyword>
<feature type="transmembrane region" description="Helical" evidence="8">
    <location>
        <begin position="322"/>
        <end position="343"/>
    </location>
</feature>
<organism evidence="11 12">
    <name type="scientific">Arsenicitalea aurantiaca</name>
    <dbReference type="NCBI Taxonomy" id="1783274"/>
    <lineage>
        <taxon>Bacteria</taxon>
        <taxon>Pseudomonadati</taxon>
        <taxon>Pseudomonadota</taxon>
        <taxon>Alphaproteobacteria</taxon>
        <taxon>Hyphomicrobiales</taxon>
        <taxon>Devosiaceae</taxon>
        <taxon>Arsenicitalea</taxon>
    </lineage>
</organism>
<feature type="transmembrane region" description="Helical" evidence="8">
    <location>
        <begin position="381"/>
        <end position="407"/>
    </location>
</feature>
<dbReference type="AlphaFoldDB" id="A0A433X7V2"/>
<evidence type="ECO:0000256" key="5">
    <source>
        <dbReference type="ARBA" id="ARBA00022989"/>
    </source>
</evidence>
<feature type="transmembrane region" description="Helical" evidence="8">
    <location>
        <begin position="419"/>
        <end position="444"/>
    </location>
</feature>
<feature type="transmembrane region" description="Helical" evidence="8">
    <location>
        <begin position="234"/>
        <end position="253"/>
    </location>
</feature>
<feature type="domain" description="Ammonium transporter AmtB-like" evidence="10">
    <location>
        <begin position="66"/>
        <end position="472"/>
    </location>
</feature>
<keyword evidence="4 8" id="KW-0812">Transmembrane</keyword>
<dbReference type="Pfam" id="PF00909">
    <property type="entry name" value="Ammonium_transp"/>
    <property type="match status" value="1"/>
</dbReference>
<evidence type="ECO:0000256" key="3">
    <source>
        <dbReference type="ARBA" id="ARBA00022448"/>
    </source>
</evidence>
<evidence type="ECO:0000256" key="1">
    <source>
        <dbReference type="ARBA" id="ARBA00004141"/>
    </source>
</evidence>
<evidence type="ECO:0000313" key="11">
    <source>
        <dbReference type="EMBL" id="RUT30132.1"/>
    </source>
</evidence>
<proteinExistence type="inferred from homology"/>
<dbReference type="PROSITE" id="PS01219">
    <property type="entry name" value="AMMONIUM_TRANSP"/>
    <property type="match status" value="1"/>
</dbReference>
<evidence type="ECO:0000256" key="2">
    <source>
        <dbReference type="ARBA" id="ARBA00005887"/>
    </source>
</evidence>
<keyword evidence="3 8" id="KW-0813">Transport</keyword>
<dbReference type="InterPro" id="IPR029020">
    <property type="entry name" value="Ammonium/urea_transptr"/>
</dbReference>
<dbReference type="RefSeq" id="WP_127188912.1">
    <property type="nucleotide sequence ID" value="NZ_RZNJ01000004.1"/>
</dbReference>
<evidence type="ECO:0000259" key="10">
    <source>
        <dbReference type="Pfam" id="PF00909"/>
    </source>
</evidence>
<feature type="chain" id="PRO_5019242168" description="Ammonium transporter" evidence="9">
    <location>
        <begin position="35"/>
        <end position="474"/>
    </location>
</feature>
<dbReference type="PANTHER" id="PTHR43029">
    <property type="entry name" value="AMMONIUM TRANSPORTER MEP2"/>
    <property type="match status" value="1"/>
</dbReference>
<protein>
    <recommendedName>
        <fullName evidence="8">Ammonium transporter</fullName>
    </recommendedName>
</protein>
<evidence type="ECO:0000256" key="7">
    <source>
        <dbReference type="ARBA" id="ARBA00023177"/>
    </source>
</evidence>
<gene>
    <name evidence="11" type="ORF">EMQ25_12475</name>
</gene>
<evidence type="ECO:0000256" key="4">
    <source>
        <dbReference type="ARBA" id="ARBA00022692"/>
    </source>
</evidence>
<reference evidence="11 12" key="1">
    <citation type="journal article" date="2016" name="Int. J. Syst. Evol. Microbiol.">
        <title>Arsenicitalea aurantiaca gen. nov., sp. nov., a new member of the family Hyphomicrobiaceae, isolated from high-arsenic sediment.</title>
        <authorList>
            <person name="Mu Y."/>
            <person name="Zhou L."/>
            <person name="Zeng X.C."/>
            <person name="Liu L."/>
            <person name="Pan Y."/>
            <person name="Chen X."/>
            <person name="Wang J."/>
            <person name="Li S."/>
            <person name="Li W.J."/>
            <person name="Wang Y."/>
        </authorList>
    </citation>
    <scope>NUCLEOTIDE SEQUENCE [LARGE SCALE GENOMIC DNA]</scope>
    <source>
        <strain evidence="11 12">42-50</strain>
    </source>
</reference>
<dbReference type="Proteomes" id="UP000281547">
    <property type="component" value="Unassembled WGS sequence"/>
</dbReference>
<dbReference type="GO" id="GO:0008519">
    <property type="term" value="F:ammonium channel activity"/>
    <property type="evidence" value="ECO:0007669"/>
    <property type="project" value="InterPro"/>
</dbReference>
<keyword evidence="12" id="KW-1185">Reference proteome</keyword>
<keyword evidence="6 8" id="KW-0472">Membrane</keyword>
<dbReference type="PANTHER" id="PTHR43029:SF10">
    <property type="entry name" value="AMMONIUM TRANSPORTER MEP2"/>
    <property type="match status" value="1"/>
</dbReference>
<comment type="caution">
    <text evidence="11">The sequence shown here is derived from an EMBL/GenBank/DDBJ whole genome shotgun (WGS) entry which is preliminary data.</text>
</comment>
<keyword evidence="9" id="KW-0732">Signal</keyword>
<dbReference type="GO" id="GO:0005886">
    <property type="term" value="C:plasma membrane"/>
    <property type="evidence" value="ECO:0007669"/>
    <property type="project" value="UniProtKB-SubCell"/>
</dbReference>
<evidence type="ECO:0000313" key="12">
    <source>
        <dbReference type="Proteomes" id="UP000281547"/>
    </source>
</evidence>
<dbReference type="NCBIfam" id="TIGR00836">
    <property type="entry name" value="amt"/>
    <property type="match status" value="1"/>
</dbReference>
<comment type="subcellular location">
    <subcellularLocation>
        <location evidence="8">Cell membrane</location>
        <topology evidence="8">Multi-pass membrane protein</topology>
    </subcellularLocation>
    <subcellularLocation>
        <location evidence="1">Membrane</location>
        <topology evidence="1">Multi-pass membrane protein</topology>
    </subcellularLocation>
</comment>
<evidence type="ECO:0000256" key="8">
    <source>
        <dbReference type="RuleBase" id="RU362002"/>
    </source>
</evidence>
<dbReference type="Gene3D" id="1.10.3430.10">
    <property type="entry name" value="Ammonium transporter AmtB like domains"/>
    <property type="match status" value="1"/>
</dbReference>
<dbReference type="InterPro" id="IPR018047">
    <property type="entry name" value="Ammonium_transpt_CS"/>
</dbReference>
<accession>A0A433X7V2</accession>
<dbReference type="OrthoDB" id="9814202at2"/>
<dbReference type="InterPro" id="IPR024041">
    <property type="entry name" value="NH4_transpt_AmtB-like_dom"/>
</dbReference>
<dbReference type="EMBL" id="RZNJ01000004">
    <property type="protein sequence ID" value="RUT30132.1"/>
    <property type="molecule type" value="Genomic_DNA"/>
</dbReference>
<evidence type="ECO:0000256" key="9">
    <source>
        <dbReference type="SAM" id="SignalP"/>
    </source>
</evidence>
<feature type="transmembrane region" description="Helical" evidence="8">
    <location>
        <begin position="99"/>
        <end position="117"/>
    </location>
</feature>
<feature type="transmembrane region" description="Helical" evidence="8">
    <location>
        <begin position="265"/>
        <end position="282"/>
    </location>
</feature>
<feature type="transmembrane region" description="Helical" evidence="8">
    <location>
        <begin position="164"/>
        <end position="186"/>
    </location>
</feature>
<dbReference type="SUPFAM" id="SSF111352">
    <property type="entry name" value="Ammonium transporter"/>
    <property type="match status" value="1"/>
</dbReference>
<feature type="transmembrane region" description="Helical" evidence="8">
    <location>
        <begin position="349"/>
        <end position="369"/>
    </location>
</feature>
<dbReference type="InterPro" id="IPR001905">
    <property type="entry name" value="Ammonium_transpt"/>
</dbReference>
<feature type="transmembrane region" description="Helical" evidence="8">
    <location>
        <begin position="193"/>
        <end position="214"/>
    </location>
</feature>
<feature type="transmembrane region" description="Helical" evidence="8">
    <location>
        <begin position="294"/>
        <end position="315"/>
    </location>
</feature>
<feature type="signal peptide" evidence="9">
    <location>
        <begin position="1"/>
        <end position="34"/>
    </location>
</feature>